<comment type="caution">
    <text evidence="3">The sequence shown here is derived from an EMBL/GenBank/DDBJ whole genome shotgun (WGS) entry which is preliminary data.</text>
</comment>
<evidence type="ECO:0000313" key="3">
    <source>
        <dbReference type="EMBL" id="MEX6632930.1"/>
    </source>
</evidence>
<reference evidence="3 4" key="1">
    <citation type="submission" date="2024-05" db="EMBL/GenBank/DDBJ databases">
        <title>Three bacterial strains, DH-69, EH-24, and ECK-19 isolated from coastal sediments.</title>
        <authorList>
            <person name="Ye Y.-Q."/>
            <person name="Du Z.-J."/>
        </authorList>
    </citation>
    <scope>NUCLEOTIDE SEQUENCE [LARGE SCALE GENOMIC DNA]</scope>
    <source>
        <strain evidence="3 4">ECK-19</strain>
    </source>
</reference>
<name>A0ABV3Z2A9_9PROT</name>
<keyword evidence="4" id="KW-1185">Reference proteome</keyword>
<evidence type="ECO:0000313" key="4">
    <source>
        <dbReference type="Proteomes" id="UP001560685"/>
    </source>
</evidence>
<sequence length="175" mass="18943">MRKTLLAAGSLFVAAISMSAHAAKADGPSDVEIAHIAYTAGQIDIRYAHLALSLSENPDVRDFAQTMLRDHKAVNDAALGLLDKLEVAPKDNATSQSLVKQAAAKRAELKSLSGTAFDRAYAQNELAYHQFVNKTIEESFIPAADNQEFKELLGVALKTFQAHEGHAEHLVESTE</sequence>
<feature type="chain" id="PRO_5046122271" evidence="1">
    <location>
        <begin position="23"/>
        <end position="175"/>
    </location>
</feature>
<dbReference type="InterPro" id="IPR012347">
    <property type="entry name" value="Ferritin-like"/>
</dbReference>
<dbReference type="Gene3D" id="1.20.1260.10">
    <property type="match status" value="1"/>
</dbReference>
<proteinExistence type="predicted"/>
<accession>A0ABV3Z2A9</accession>
<evidence type="ECO:0000256" key="1">
    <source>
        <dbReference type="SAM" id="SignalP"/>
    </source>
</evidence>
<dbReference type="RefSeq" id="WP_369312865.1">
    <property type="nucleotide sequence ID" value="NZ_JBEHZE010000001.1"/>
</dbReference>
<dbReference type="Pfam" id="PF13628">
    <property type="entry name" value="DUF4142"/>
    <property type="match status" value="1"/>
</dbReference>
<dbReference type="PANTHER" id="PTHR38593:SF1">
    <property type="entry name" value="BLR2558 PROTEIN"/>
    <property type="match status" value="1"/>
</dbReference>
<feature type="domain" description="DUF4142" evidence="2">
    <location>
        <begin position="29"/>
        <end position="170"/>
    </location>
</feature>
<dbReference type="Proteomes" id="UP001560685">
    <property type="component" value="Unassembled WGS sequence"/>
</dbReference>
<keyword evidence="1" id="KW-0732">Signal</keyword>
<feature type="signal peptide" evidence="1">
    <location>
        <begin position="1"/>
        <end position="22"/>
    </location>
</feature>
<gene>
    <name evidence="3" type="ORF">ABFZ84_05150</name>
</gene>
<evidence type="ECO:0000259" key="2">
    <source>
        <dbReference type="Pfam" id="PF13628"/>
    </source>
</evidence>
<dbReference type="InterPro" id="IPR025419">
    <property type="entry name" value="DUF4142"/>
</dbReference>
<organism evidence="3 4">
    <name type="scientific">Hyphococcus lacteus</name>
    <dbReference type="NCBI Taxonomy" id="3143536"/>
    <lineage>
        <taxon>Bacteria</taxon>
        <taxon>Pseudomonadati</taxon>
        <taxon>Pseudomonadota</taxon>
        <taxon>Alphaproteobacteria</taxon>
        <taxon>Parvularculales</taxon>
        <taxon>Parvularculaceae</taxon>
        <taxon>Hyphococcus</taxon>
    </lineage>
</organism>
<dbReference type="PANTHER" id="PTHR38593">
    <property type="entry name" value="BLR2558 PROTEIN"/>
    <property type="match status" value="1"/>
</dbReference>
<protein>
    <submittedName>
        <fullName evidence="3">DUF4142 domain-containing protein</fullName>
    </submittedName>
</protein>
<dbReference type="EMBL" id="JBEHZE010000001">
    <property type="protein sequence ID" value="MEX6632930.1"/>
    <property type="molecule type" value="Genomic_DNA"/>
</dbReference>